<sequence length="93" mass="10474">MPPRCNLKSIGYILKEWWSDIGDFILNVGNKVFEVDSVAVRGEKAVFEFIFNGVMVFTDVVYPWEIICISGQVIAGSSAVAIKIIQLEQYENN</sequence>
<dbReference type="AlphaFoldDB" id="W1J5B5"/>
<comment type="caution">
    <text evidence="1">The sequence shown here is derived from an EMBL/GenBank/DDBJ whole genome shotgun (WGS) entry which is preliminary data.</text>
</comment>
<dbReference type="Proteomes" id="UP000019202">
    <property type="component" value="Unassembled WGS sequence"/>
</dbReference>
<accession>W1J5B5</accession>
<name>W1J5B5_9GAMM</name>
<reference evidence="1" key="1">
    <citation type="submission" date="2013-11" db="EMBL/GenBank/DDBJ databases">
        <title>Draft genome sequence and annotation of the entomopathogenic bacteria, Xenorhabdus cabanillasi strain JM26 and Xenorhabdus szentirmai strain DSM 16338.</title>
        <authorList>
            <person name="Gualtieri M."/>
            <person name="Ogier J.C."/>
            <person name="Pages S."/>
            <person name="Givaudan A."/>
            <person name="Gaudriault S."/>
        </authorList>
    </citation>
    <scope>NUCLEOTIDE SEQUENCE [LARGE SCALE GENOMIC DNA]</scope>
    <source>
        <strain evidence="1">DSM 16338</strain>
    </source>
</reference>
<gene>
    <name evidence="1" type="ORF">XSR1_50063</name>
</gene>
<protein>
    <submittedName>
        <fullName evidence="1">Uncharacterized protein</fullName>
    </submittedName>
</protein>
<evidence type="ECO:0000313" key="2">
    <source>
        <dbReference type="Proteomes" id="UP000019202"/>
    </source>
</evidence>
<proteinExistence type="predicted"/>
<dbReference type="EMBL" id="CBXF010000110">
    <property type="protein sequence ID" value="CDL84660.1"/>
    <property type="molecule type" value="Genomic_DNA"/>
</dbReference>
<evidence type="ECO:0000313" key="1">
    <source>
        <dbReference type="EMBL" id="CDL84660.1"/>
    </source>
</evidence>
<organism evidence="1 2">
    <name type="scientific">Xenorhabdus szentirmaii DSM 16338</name>
    <dbReference type="NCBI Taxonomy" id="1427518"/>
    <lineage>
        <taxon>Bacteria</taxon>
        <taxon>Pseudomonadati</taxon>
        <taxon>Pseudomonadota</taxon>
        <taxon>Gammaproteobacteria</taxon>
        <taxon>Enterobacterales</taxon>
        <taxon>Morganellaceae</taxon>
        <taxon>Xenorhabdus</taxon>
    </lineage>
</organism>
<keyword evidence="2" id="KW-1185">Reference proteome</keyword>